<keyword evidence="1" id="KW-0472">Membrane</keyword>
<dbReference type="EMBL" id="LR824641">
    <property type="protein sequence ID" value="CAD0338625.1"/>
    <property type="molecule type" value="Genomic_DNA"/>
</dbReference>
<feature type="transmembrane region" description="Helical" evidence="1">
    <location>
        <begin position="342"/>
        <end position="360"/>
    </location>
</feature>
<dbReference type="RefSeq" id="WP_119131788.1">
    <property type="nucleotide sequence ID" value="NZ_LR861803.1"/>
</dbReference>
<feature type="transmembrane region" description="Helical" evidence="1">
    <location>
        <begin position="15"/>
        <end position="33"/>
    </location>
</feature>
<feature type="transmembrane region" description="Helical" evidence="1">
    <location>
        <begin position="225"/>
        <end position="248"/>
    </location>
</feature>
<dbReference type="Proteomes" id="UP000515493">
    <property type="component" value="Chromosome"/>
</dbReference>
<evidence type="ECO:0000313" key="4">
    <source>
        <dbReference type="Proteomes" id="UP000515493"/>
    </source>
</evidence>
<feature type="transmembrane region" description="Helical" evidence="1">
    <location>
        <begin position="260"/>
        <end position="276"/>
    </location>
</feature>
<proteinExistence type="predicted"/>
<dbReference type="GeneID" id="79390729"/>
<evidence type="ECO:0000313" key="3">
    <source>
        <dbReference type="EMBL" id="CAD1795777.1"/>
    </source>
</evidence>
<feature type="transmembrane region" description="Helical" evidence="1">
    <location>
        <begin position="196"/>
        <end position="213"/>
    </location>
</feature>
<dbReference type="KEGG" id="xeu:XSP_003429"/>
<evidence type="ECO:0000313" key="2">
    <source>
        <dbReference type="EMBL" id="CAD0338625.1"/>
    </source>
</evidence>
<gene>
    <name evidence="2" type="ORF">XSP_003429</name>
</gene>
<dbReference type="AlphaFoldDB" id="A0A8E4E661"/>
<reference evidence="2 4" key="1">
    <citation type="submission" date="2020-07" db="EMBL/GenBank/DDBJ databases">
        <authorList>
            <person name="Teixeira M."/>
        </authorList>
    </citation>
    <scope>NUCLEOTIDE SEQUENCE</scope>
    <source>
        <strain evidence="3">1</strain>
        <strain evidence="2">Xanthomonas sp. CPBF 367</strain>
    </source>
</reference>
<feature type="transmembrane region" description="Helical" evidence="1">
    <location>
        <begin position="372"/>
        <end position="392"/>
    </location>
</feature>
<protein>
    <submittedName>
        <fullName evidence="2">DUF2142 domain-containing protein</fullName>
    </submittedName>
</protein>
<accession>A0A8E4E661</accession>
<keyword evidence="1" id="KW-1133">Transmembrane helix</keyword>
<evidence type="ECO:0000256" key="1">
    <source>
        <dbReference type="SAM" id="Phobius"/>
    </source>
</evidence>
<feature type="transmembrane region" description="Helical" evidence="1">
    <location>
        <begin position="296"/>
        <end position="313"/>
    </location>
</feature>
<dbReference type="Pfam" id="PF09913">
    <property type="entry name" value="DUF2142"/>
    <property type="match status" value="1"/>
</dbReference>
<organism evidence="2">
    <name type="scientific">Xanthomonas euroxanthea</name>
    <dbReference type="NCBI Taxonomy" id="2259622"/>
    <lineage>
        <taxon>Bacteria</taxon>
        <taxon>Pseudomonadati</taxon>
        <taxon>Pseudomonadota</taxon>
        <taxon>Gammaproteobacteria</taxon>
        <taxon>Lysobacterales</taxon>
        <taxon>Lysobacteraceae</taxon>
        <taxon>Xanthomonas</taxon>
    </lineage>
</organism>
<feature type="transmembrane region" description="Helical" evidence="1">
    <location>
        <begin position="404"/>
        <end position="421"/>
    </location>
</feature>
<name>A0A8E4E661_9XANT</name>
<sequence length="598" mass="65474">MTRVVAQSEARAPQVWPLFLVAALLVSLLFSAITPPFQAPDEFDHVKRAYMLGQGQILLKSMEGSPSGGYLDSGLVAYMERFTPLKGVAARKISSDELLAAGDLQWTGKPQFQTAVGTAYYFPLMYAPQALGLGMGKALDLSVGKSYRLARLLELLTCGILLMLAFRLHRPSAAILVLLALPMNLFLFGTAVLDPMATSVALLSICAFMQVSVDRQEASNWTMAALSIGVLLLCACRANMLPMLLLPFMAWWMVRERRQLYIAIAIAVFVVAWTLFTVKTTVYPAGGRQLDHAGRLLHFVSHPGELFSILYATWTDMGRMSFYSVSFIGVLGWLDTPFSPGFYKFAAIALFAVIALSLNLDGWRGQALPRSALVVICAGSILMTFLALLVQWTDPASPTVDGVQGRYLLIPLMCLVMALTADHRPRNSIQFQASHMLAGLMLCVTAYSSAALLVQRYYTVPVQMAQDAFELKPSPPLTGDQTVQLHFSPAQQDSPAPLDRIGIRFGTYMTRHKGQAELRVWTHDGTTTVVPFELAPLVDNGYAEFVLEGKPYVGGEVVARDGMGVSIWESHGKDSIRSCVLMHTQKHVALLAQGCPEP</sequence>
<dbReference type="InterPro" id="IPR018674">
    <property type="entry name" value="DUF2142_membrane"/>
</dbReference>
<feature type="transmembrane region" description="Helical" evidence="1">
    <location>
        <begin position="433"/>
        <end position="454"/>
    </location>
</feature>
<dbReference type="EMBL" id="LR861803">
    <property type="protein sequence ID" value="CAD1795777.1"/>
    <property type="molecule type" value="Genomic_DNA"/>
</dbReference>
<feature type="transmembrane region" description="Helical" evidence="1">
    <location>
        <begin position="149"/>
        <end position="166"/>
    </location>
</feature>
<keyword evidence="1" id="KW-0812">Transmembrane</keyword>